<protein>
    <submittedName>
        <fullName evidence="2">Uncharacterized protein</fullName>
    </submittedName>
</protein>
<reference evidence="3" key="1">
    <citation type="submission" date="2022-10" db="EMBL/GenBank/DDBJ databases">
        <title>Genome assembly of Pristionchus species.</title>
        <authorList>
            <person name="Yoshida K."/>
            <person name="Sommer R.J."/>
        </authorList>
    </citation>
    <scope>NUCLEOTIDE SEQUENCE [LARGE SCALE GENOMIC DNA]</scope>
    <source>
        <strain evidence="3">RS5460</strain>
    </source>
</reference>
<feature type="non-terminal residue" evidence="2">
    <location>
        <position position="1"/>
    </location>
</feature>
<dbReference type="Proteomes" id="UP001328107">
    <property type="component" value="Unassembled WGS sequence"/>
</dbReference>
<organism evidence="2 3">
    <name type="scientific">Pristionchus mayeri</name>
    <dbReference type="NCBI Taxonomy" id="1317129"/>
    <lineage>
        <taxon>Eukaryota</taxon>
        <taxon>Metazoa</taxon>
        <taxon>Ecdysozoa</taxon>
        <taxon>Nematoda</taxon>
        <taxon>Chromadorea</taxon>
        <taxon>Rhabditida</taxon>
        <taxon>Rhabditina</taxon>
        <taxon>Diplogasteromorpha</taxon>
        <taxon>Diplogasteroidea</taxon>
        <taxon>Neodiplogasteridae</taxon>
        <taxon>Pristionchus</taxon>
    </lineage>
</organism>
<gene>
    <name evidence="2" type="ORF">PMAYCL1PPCAC_00060</name>
</gene>
<proteinExistence type="predicted"/>
<keyword evidence="3" id="KW-1185">Reference proteome</keyword>
<dbReference type="EMBL" id="BTRK01000001">
    <property type="protein sequence ID" value="GMR29864.1"/>
    <property type="molecule type" value="Genomic_DNA"/>
</dbReference>
<comment type="caution">
    <text evidence="2">The sequence shown here is derived from an EMBL/GenBank/DDBJ whole genome shotgun (WGS) entry which is preliminary data.</text>
</comment>
<name>A0AAN4YXX9_9BILA</name>
<evidence type="ECO:0000313" key="3">
    <source>
        <dbReference type="Proteomes" id="UP001328107"/>
    </source>
</evidence>
<feature type="compositionally biased region" description="Basic and acidic residues" evidence="1">
    <location>
        <begin position="69"/>
        <end position="81"/>
    </location>
</feature>
<accession>A0AAN4YXX9</accession>
<dbReference type="AlphaFoldDB" id="A0AAN4YXX9"/>
<sequence length="102" mass="11878">RFFDMWNQIKEECRRANEDRRRALEDRLRDQERIETLTAKLENFEHPHSLQQLQNVQLITADEMSANEQPEKLQPVDHAGIEVEVEASPETTSATAPPSLPR</sequence>
<feature type="non-terminal residue" evidence="2">
    <location>
        <position position="102"/>
    </location>
</feature>
<evidence type="ECO:0000313" key="2">
    <source>
        <dbReference type="EMBL" id="GMR29864.1"/>
    </source>
</evidence>
<evidence type="ECO:0000256" key="1">
    <source>
        <dbReference type="SAM" id="MobiDB-lite"/>
    </source>
</evidence>
<feature type="region of interest" description="Disordered" evidence="1">
    <location>
        <begin position="65"/>
        <end position="102"/>
    </location>
</feature>